<evidence type="ECO:0000256" key="2">
    <source>
        <dbReference type="SAM" id="Phobius"/>
    </source>
</evidence>
<feature type="compositionally biased region" description="Basic and acidic residues" evidence="1">
    <location>
        <begin position="219"/>
        <end position="247"/>
    </location>
</feature>
<reference evidence="4" key="2">
    <citation type="submission" date="2023-01" db="EMBL/GenBank/DDBJ databases">
        <authorList>
            <person name="Sun Q."/>
            <person name="Evtushenko L."/>
        </authorList>
    </citation>
    <scope>NUCLEOTIDE SEQUENCE</scope>
    <source>
        <strain evidence="4">VKM Ac-1940</strain>
    </source>
</reference>
<feature type="region of interest" description="Disordered" evidence="1">
    <location>
        <begin position="140"/>
        <end position="174"/>
    </location>
</feature>
<keyword evidence="2" id="KW-0812">Transmembrane</keyword>
<dbReference type="EMBL" id="BSER01000007">
    <property type="protein sequence ID" value="GLJ94967.1"/>
    <property type="molecule type" value="Genomic_DNA"/>
</dbReference>
<evidence type="ECO:0000313" key="5">
    <source>
        <dbReference type="Proteomes" id="UP001142291"/>
    </source>
</evidence>
<feature type="transmembrane region" description="Helical" evidence="2">
    <location>
        <begin position="28"/>
        <end position="50"/>
    </location>
</feature>
<reference evidence="4" key="1">
    <citation type="journal article" date="2014" name="Int. J. Syst. Evol. Microbiol.">
        <title>Complete genome sequence of Corynebacterium casei LMG S-19264T (=DSM 44701T), isolated from a smear-ripened cheese.</title>
        <authorList>
            <consortium name="US DOE Joint Genome Institute (JGI-PGF)"/>
            <person name="Walter F."/>
            <person name="Albersmeier A."/>
            <person name="Kalinowski J."/>
            <person name="Ruckert C."/>
        </authorList>
    </citation>
    <scope>NUCLEOTIDE SEQUENCE</scope>
    <source>
        <strain evidence="4">VKM Ac-1940</strain>
    </source>
</reference>
<feature type="transmembrane region" description="Helical" evidence="2">
    <location>
        <begin position="110"/>
        <end position="130"/>
    </location>
</feature>
<accession>A0A9W6M5M8</accession>
<keyword evidence="2" id="KW-1133">Transmembrane helix</keyword>
<evidence type="ECO:0000313" key="4">
    <source>
        <dbReference type="EMBL" id="GLJ94967.1"/>
    </source>
</evidence>
<evidence type="ECO:0000259" key="3">
    <source>
        <dbReference type="Pfam" id="PF04024"/>
    </source>
</evidence>
<feature type="transmembrane region" description="Helical" evidence="2">
    <location>
        <begin position="326"/>
        <end position="345"/>
    </location>
</feature>
<keyword evidence="5" id="KW-1185">Reference proteome</keyword>
<dbReference type="AlphaFoldDB" id="A0A9W6M5M8"/>
<feature type="domain" description="Phage shock protein PspC N-terminal" evidence="3">
    <location>
        <begin position="3"/>
        <end position="52"/>
    </location>
</feature>
<sequence>MRGDAWIGGVAAGIAARLRIDPLIVRGVLVVAALFGFPVMFFYAIAWAVLPDLEGRIPLHDALRGRFETVQLGILIVAVIGLIPVVPTVLFVGGIPAWMFSPGVGGWSPLSAIAVSIGVGLVVTMLFIIVRAARRTARTVDPAPPSNWRAASAAPGDPVPSTVDSGSGPASTVDAEGVDAAGFAASTPASLLTPPPGEAPPASDDAAYTAWRAQHAAWREQQDAWRRQQQDADRAARDRARQERQERAAAFTADAEERRRIRRLTKPRTPFAYVATVVGLAAIAGTVAALQHDSGLSAARGLFVAALVLALAMIVAGAFRRRSGFLAFVTVLALGAGLVATAVPVTHGLHIGYSTLSNIAPRDGASASAPFVQPWGTLWISIADTGREGELHVDKRNAFPGSAPGTTVTFAQNVALEVELTTRDTSVTQWNPDSPRIELMDLVQTGRIAVATLPDGRTRYTGTLGDDSGTPQKLVIDQDGGSIMFQRADDDTQNGEDLR</sequence>
<proteinExistence type="predicted"/>
<feature type="transmembrane region" description="Helical" evidence="2">
    <location>
        <begin position="302"/>
        <end position="319"/>
    </location>
</feature>
<feature type="transmembrane region" description="Helical" evidence="2">
    <location>
        <begin position="70"/>
        <end position="98"/>
    </location>
</feature>
<comment type="caution">
    <text evidence="4">The sequence shown here is derived from an EMBL/GenBank/DDBJ whole genome shotgun (WGS) entry which is preliminary data.</text>
</comment>
<protein>
    <recommendedName>
        <fullName evidence="3">Phage shock protein PspC N-terminal domain-containing protein</fullName>
    </recommendedName>
</protein>
<keyword evidence="2" id="KW-0472">Membrane</keyword>
<organism evidence="4 5">
    <name type="scientific">Microbacterium dextranolyticum</name>
    <dbReference type="NCBI Taxonomy" id="36806"/>
    <lineage>
        <taxon>Bacteria</taxon>
        <taxon>Bacillati</taxon>
        <taxon>Actinomycetota</taxon>
        <taxon>Actinomycetes</taxon>
        <taxon>Micrococcales</taxon>
        <taxon>Microbacteriaceae</taxon>
        <taxon>Microbacterium</taxon>
    </lineage>
</organism>
<evidence type="ECO:0000256" key="1">
    <source>
        <dbReference type="SAM" id="MobiDB-lite"/>
    </source>
</evidence>
<dbReference type="Pfam" id="PF04024">
    <property type="entry name" value="PspC"/>
    <property type="match status" value="1"/>
</dbReference>
<feature type="region of interest" description="Disordered" evidence="1">
    <location>
        <begin position="219"/>
        <end position="252"/>
    </location>
</feature>
<name>A0A9W6M5M8_9MICO</name>
<gene>
    <name evidence="4" type="ORF">GCM10017591_10290</name>
</gene>
<dbReference type="InterPro" id="IPR007168">
    <property type="entry name" value="Phageshock_PspC_N"/>
</dbReference>
<feature type="transmembrane region" description="Helical" evidence="2">
    <location>
        <begin position="270"/>
        <end position="290"/>
    </location>
</feature>
<dbReference type="Proteomes" id="UP001142291">
    <property type="component" value="Unassembled WGS sequence"/>
</dbReference>